<feature type="transmembrane region" description="Helical" evidence="9">
    <location>
        <begin position="121"/>
        <end position="140"/>
    </location>
</feature>
<evidence type="ECO:0000256" key="3">
    <source>
        <dbReference type="ARBA" id="ARBA00022737"/>
    </source>
</evidence>
<reference evidence="12" key="1">
    <citation type="journal article" date="2020" name="Nat. Genet.">
        <title>Genomic diversifications of five Gossypium allopolyploid species and their impact on cotton improvement.</title>
        <authorList>
            <person name="Chen Z.J."/>
            <person name="Sreedasyam A."/>
            <person name="Ando A."/>
            <person name="Song Q."/>
            <person name="De Santiago L.M."/>
            <person name="Hulse-Kemp A.M."/>
            <person name="Ding M."/>
            <person name="Ye W."/>
            <person name="Kirkbride R.C."/>
            <person name="Jenkins J."/>
            <person name="Plott C."/>
            <person name="Lovell J."/>
            <person name="Lin Y.M."/>
            <person name="Vaughn R."/>
            <person name="Liu B."/>
            <person name="Simpson S."/>
            <person name="Scheffler B.E."/>
            <person name="Wen L."/>
            <person name="Saski C.A."/>
            <person name="Grover C.E."/>
            <person name="Hu G."/>
            <person name="Conover J.L."/>
            <person name="Carlson J.W."/>
            <person name="Shu S."/>
            <person name="Boston L.B."/>
            <person name="Williams M."/>
            <person name="Peterson D.G."/>
            <person name="McGee K."/>
            <person name="Jones D.C."/>
            <person name="Wendel J.F."/>
            <person name="Stelly D.M."/>
            <person name="Grimwood J."/>
            <person name="Schmutz J."/>
        </authorList>
    </citation>
    <scope>NUCLEOTIDE SEQUENCE [LARGE SCALE GENOMIC DNA]</scope>
    <source>
        <strain evidence="12">cv. 3-79</strain>
    </source>
</reference>
<evidence type="ECO:0000256" key="7">
    <source>
        <dbReference type="ARBA" id="ARBA00023180"/>
    </source>
</evidence>
<evidence type="ECO:0000313" key="12">
    <source>
        <dbReference type="Proteomes" id="UP000327439"/>
    </source>
</evidence>
<dbReference type="InterPro" id="IPR045095">
    <property type="entry name" value="ACDP"/>
</dbReference>
<feature type="transmembrane region" description="Helical" evidence="9">
    <location>
        <begin position="36"/>
        <end position="66"/>
    </location>
</feature>
<proteinExistence type="predicted"/>
<dbReference type="Proteomes" id="UP000327439">
    <property type="component" value="Chromosome D08"/>
</dbReference>
<evidence type="ECO:0000256" key="8">
    <source>
        <dbReference type="PROSITE-ProRule" id="PRU01193"/>
    </source>
</evidence>
<feature type="transmembrane region" description="Helical" evidence="9">
    <location>
        <begin position="147"/>
        <end position="170"/>
    </location>
</feature>
<dbReference type="AlphaFoldDB" id="A0A5J5QC24"/>
<accession>A0A5J5QC24</accession>
<dbReference type="InterPro" id="IPR002550">
    <property type="entry name" value="CNNM"/>
</dbReference>
<dbReference type="PROSITE" id="PS51846">
    <property type="entry name" value="CNNM"/>
    <property type="match status" value="1"/>
</dbReference>
<dbReference type="GO" id="GO:0010960">
    <property type="term" value="P:magnesium ion homeostasis"/>
    <property type="evidence" value="ECO:0007669"/>
    <property type="project" value="InterPro"/>
</dbReference>
<dbReference type="InterPro" id="IPR044751">
    <property type="entry name" value="Ion_transp-like_CBS"/>
</dbReference>
<comment type="subcellular location">
    <subcellularLocation>
        <location evidence="1">Membrane</location>
        <topology evidence="1">Multi-pass membrane protein</topology>
    </subcellularLocation>
</comment>
<keyword evidence="3" id="KW-0677">Repeat</keyword>
<evidence type="ECO:0000256" key="5">
    <source>
        <dbReference type="ARBA" id="ARBA00023122"/>
    </source>
</evidence>
<keyword evidence="7" id="KW-0325">Glycoprotein</keyword>
<gene>
    <name evidence="11" type="ORF">ES319_D08G054700v1</name>
</gene>
<dbReference type="CDD" id="cd04590">
    <property type="entry name" value="CBS_pair_CorC_HlyC_assoc"/>
    <property type="match status" value="1"/>
</dbReference>
<organism evidence="11 12">
    <name type="scientific">Gossypium barbadense</name>
    <name type="common">Sea Island cotton</name>
    <name type="synonym">Hibiscus barbadensis</name>
    <dbReference type="NCBI Taxonomy" id="3634"/>
    <lineage>
        <taxon>Eukaryota</taxon>
        <taxon>Viridiplantae</taxon>
        <taxon>Streptophyta</taxon>
        <taxon>Embryophyta</taxon>
        <taxon>Tracheophyta</taxon>
        <taxon>Spermatophyta</taxon>
        <taxon>Magnoliopsida</taxon>
        <taxon>eudicotyledons</taxon>
        <taxon>Gunneridae</taxon>
        <taxon>Pentapetalae</taxon>
        <taxon>rosids</taxon>
        <taxon>malvids</taxon>
        <taxon>Malvales</taxon>
        <taxon>Malvaceae</taxon>
        <taxon>Malvoideae</taxon>
        <taxon>Gossypium</taxon>
    </lineage>
</organism>
<evidence type="ECO:0000256" key="9">
    <source>
        <dbReference type="SAM" id="Phobius"/>
    </source>
</evidence>
<evidence type="ECO:0000259" key="10">
    <source>
        <dbReference type="PROSITE" id="PS51846"/>
    </source>
</evidence>
<evidence type="ECO:0000313" key="11">
    <source>
        <dbReference type="EMBL" id="KAB2015843.1"/>
    </source>
</evidence>
<dbReference type="GO" id="GO:0016020">
    <property type="term" value="C:membrane"/>
    <property type="evidence" value="ECO:0007669"/>
    <property type="project" value="UniProtKB-SubCell"/>
</dbReference>
<keyword evidence="5" id="KW-0129">CBS domain</keyword>
<keyword evidence="2 8" id="KW-0812">Transmembrane</keyword>
<protein>
    <recommendedName>
        <fullName evidence="10">CNNM transmembrane domain-containing protein</fullName>
    </recommendedName>
</protein>
<keyword evidence="4 8" id="KW-1133">Transmembrane helix</keyword>
<dbReference type="Pfam" id="PF01595">
    <property type="entry name" value="CNNM"/>
    <property type="match status" value="1"/>
</dbReference>
<dbReference type="Gene3D" id="3.10.580.10">
    <property type="entry name" value="CBS-domain"/>
    <property type="match status" value="2"/>
</dbReference>
<dbReference type="GO" id="GO:0005737">
    <property type="term" value="C:cytoplasm"/>
    <property type="evidence" value="ECO:0007669"/>
    <property type="project" value="TreeGrafter"/>
</dbReference>
<evidence type="ECO:0000256" key="2">
    <source>
        <dbReference type="ARBA" id="ARBA00022692"/>
    </source>
</evidence>
<keyword evidence="6 8" id="KW-0472">Membrane</keyword>
<sequence>MLRNVVALAPTIMMSLSSPRDIVFGPDDLPFGTVEWFVYTGLSCLLVIFAGIMSGLTLGLMSLGLVELEILQRSGTIVEKKQVSAILPVVKKQHQLLVTLLLCNACAMEALPISLDKIFHPFVAVLLSVTFVLAFGEIIPQAICSRYGLSVGASFMWLVRILMIICYPIAYPVGKAGKGGELTHDETTIISGALDLTEKTAEEAMTPIESTFSLDINSKLNWEAIGKILAHGHSRIPIYAGNPKNIIGLLLVKSLLTIRAEMETPVSSVSIRRILRVPAQMPLYDILNEFQKGSSHMAAVVKVKGKTKDLQFVDDGERFDNHKVTNRNSQLTDPLLTKQDSVLVNVEKSSAIKETMNTLQCFSEDTEDGEAIGIITLEDVFEELLQEEIVDETDVYVDVHKRICVAAAAAAVASSVARAPSDRRLIGQKPTLSISFQGVQSKQGK</sequence>
<dbReference type="PANTHER" id="PTHR12064:SF97">
    <property type="entry name" value="METAL TRANSPORTER CNNM-5"/>
    <property type="match status" value="1"/>
</dbReference>
<name>A0A5J5QC24_GOSBA</name>
<dbReference type="InterPro" id="IPR046342">
    <property type="entry name" value="CBS_dom_sf"/>
</dbReference>
<dbReference type="GO" id="GO:0030026">
    <property type="term" value="P:intracellular manganese ion homeostasis"/>
    <property type="evidence" value="ECO:0007669"/>
    <property type="project" value="TreeGrafter"/>
</dbReference>
<dbReference type="FunFam" id="3.10.580.10:FF:000021">
    <property type="entry name" value="DUF21 domain-containing protein At4g14240-like"/>
    <property type="match status" value="1"/>
</dbReference>
<evidence type="ECO:0000256" key="1">
    <source>
        <dbReference type="ARBA" id="ARBA00004141"/>
    </source>
</evidence>
<dbReference type="SUPFAM" id="SSF54631">
    <property type="entry name" value="CBS-domain pair"/>
    <property type="match status" value="1"/>
</dbReference>
<keyword evidence="12" id="KW-1185">Reference proteome</keyword>
<dbReference type="EMBL" id="CM018222">
    <property type="protein sequence ID" value="KAB2015843.1"/>
    <property type="molecule type" value="Genomic_DNA"/>
</dbReference>
<evidence type="ECO:0000256" key="6">
    <source>
        <dbReference type="ARBA" id="ARBA00023136"/>
    </source>
</evidence>
<feature type="domain" description="CNNM transmembrane" evidence="10">
    <location>
        <begin position="32"/>
        <end position="229"/>
    </location>
</feature>
<dbReference type="PANTHER" id="PTHR12064">
    <property type="entry name" value="METAL TRANSPORTER CNNM"/>
    <property type="match status" value="1"/>
</dbReference>
<dbReference type="OrthoDB" id="5353557at2759"/>
<evidence type="ECO:0000256" key="4">
    <source>
        <dbReference type="ARBA" id="ARBA00022989"/>
    </source>
</evidence>